<proteinExistence type="predicted"/>
<comment type="caution">
    <text evidence="1">The sequence shown here is derived from an EMBL/GenBank/DDBJ whole genome shotgun (WGS) entry which is preliminary data.</text>
</comment>
<name>A0A0F8ZR35_9ZZZZ</name>
<reference evidence="1" key="1">
    <citation type="journal article" date="2015" name="Nature">
        <title>Complex archaea that bridge the gap between prokaryotes and eukaryotes.</title>
        <authorList>
            <person name="Spang A."/>
            <person name="Saw J.H."/>
            <person name="Jorgensen S.L."/>
            <person name="Zaremba-Niedzwiedzka K."/>
            <person name="Martijn J."/>
            <person name="Lind A.E."/>
            <person name="van Eijk R."/>
            <person name="Schleper C."/>
            <person name="Guy L."/>
            <person name="Ettema T.J."/>
        </authorList>
    </citation>
    <scope>NUCLEOTIDE SEQUENCE</scope>
</reference>
<sequence>MTVQEMVTAELMRFSSQVALSDSVMASIEVEQYHDIALRQLVHSITIGLLGKETSTEEFDDVVKTYPATIWEELKSLWPGWLRRRFPVQYTREIRHRTVKHYHVCPHVDYPRGDASHIQWLRGEQEV</sequence>
<protein>
    <submittedName>
        <fullName evidence="1">Uncharacterized protein</fullName>
    </submittedName>
</protein>
<evidence type="ECO:0000313" key="1">
    <source>
        <dbReference type="EMBL" id="KKK88440.1"/>
    </source>
</evidence>
<dbReference type="EMBL" id="LAZR01049951">
    <property type="protein sequence ID" value="KKK88440.1"/>
    <property type="molecule type" value="Genomic_DNA"/>
</dbReference>
<organism evidence="1">
    <name type="scientific">marine sediment metagenome</name>
    <dbReference type="NCBI Taxonomy" id="412755"/>
    <lineage>
        <taxon>unclassified sequences</taxon>
        <taxon>metagenomes</taxon>
        <taxon>ecological metagenomes</taxon>
    </lineage>
</organism>
<accession>A0A0F8ZR35</accession>
<dbReference type="AlphaFoldDB" id="A0A0F8ZR35"/>
<gene>
    <name evidence="1" type="ORF">LCGC14_2743160</name>
</gene>